<proteinExistence type="predicted"/>
<dbReference type="AlphaFoldDB" id="A0AAN8UWT5"/>
<sequence length="454" mass="50658">MAMISVLEHCRVVPPPGTTVPEKSLPLTFYDLPYLQFPPFQRLFFYEFAKDQQISTREAIISNLKNCLSLTLKRFYMLAGHLTFPPDSDVPAIRYIEGDSVSLTFATSTQDFQYLTSDSPRKASEFHHLVPELEETKTTSLLAIQVTFFPRSGFCVGLSIRHESGDAKALIGFIKSWATATKLTEDDSESKAPLFYDRSIIKDSKGMGQILWNKYGAGRFDGSPKPDQLIPTNKVRSTFVIGRADIQRLKRHVSTNCPTVSHVSAFTLTCAVVWSSVVQAGSSIREINEDENEMEHFCFHADCRALLDPPVPESYFGNCVVPCFISIRRCDLSHKDGFLVAAKLLGEAITKRLNSEEGLSKCMEERISKLGDLVRGSIMGVSGSPKFRVYDMDFGWGKPKTSEIVSIDFTGAMSLNECKNGMEGDLEVGLSLEEVKMDKFTNVLTECLRALEVN</sequence>
<evidence type="ECO:0000313" key="3">
    <source>
        <dbReference type="EMBL" id="KAK6919491.1"/>
    </source>
</evidence>
<dbReference type="EMBL" id="JBAMMX010000021">
    <property type="protein sequence ID" value="KAK6919491.1"/>
    <property type="molecule type" value="Genomic_DNA"/>
</dbReference>
<reference evidence="3 4" key="1">
    <citation type="submission" date="2023-12" db="EMBL/GenBank/DDBJ databases">
        <title>A high-quality genome assembly for Dillenia turbinata (Dilleniales).</title>
        <authorList>
            <person name="Chanderbali A."/>
        </authorList>
    </citation>
    <scope>NUCLEOTIDE SEQUENCE [LARGE SCALE GENOMIC DNA]</scope>
    <source>
        <strain evidence="3">LSX21</strain>
        <tissue evidence="3">Leaf</tissue>
    </source>
</reference>
<comment type="caution">
    <text evidence="3">The sequence shown here is derived from an EMBL/GenBank/DDBJ whole genome shotgun (WGS) entry which is preliminary data.</text>
</comment>
<dbReference type="InterPro" id="IPR023213">
    <property type="entry name" value="CAT-like_dom_sf"/>
</dbReference>
<protein>
    <submittedName>
        <fullName evidence="3">Uncharacterized protein</fullName>
    </submittedName>
</protein>
<evidence type="ECO:0000313" key="4">
    <source>
        <dbReference type="Proteomes" id="UP001370490"/>
    </source>
</evidence>
<keyword evidence="1" id="KW-0808">Transferase</keyword>
<accession>A0AAN8UWT5</accession>
<dbReference type="PANTHER" id="PTHR31625">
    <property type="match status" value="1"/>
</dbReference>
<evidence type="ECO:0000256" key="1">
    <source>
        <dbReference type="ARBA" id="ARBA00022679"/>
    </source>
</evidence>
<gene>
    <name evidence="3" type="ORF">RJ641_015395</name>
</gene>
<feature type="non-terminal residue" evidence="3">
    <location>
        <position position="454"/>
    </location>
</feature>
<dbReference type="Gene3D" id="3.30.559.10">
    <property type="entry name" value="Chloramphenicol acetyltransferase-like domain"/>
    <property type="match status" value="2"/>
</dbReference>
<dbReference type="Proteomes" id="UP001370490">
    <property type="component" value="Unassembled WGS sequence"/>
</dbReference>
<organism evidence="3 4">
    <name type="scientific">Dillenia turbinata</name>
    <dbReference type="NCBI Taxonomy" id="194707"/>
    <lineage>
        <taxon>Eukaryota</taxon>
        <taxon>Viridiplantae</taxon>
        <taxon>Streptophyta</taxon>
        <taxon>Embryophyta</taxon>
        <taxon>Tracheophyta</taxon>
        <taxon>Spermatophyta</taxon>
        <taxon>Magnoliopsida</taxon>
        <taxon>eudicotyledons</taxon>
        <taxon>Gunneridae</taxon>
        <taxon>Pentapetalae</taxon>
        <taxon>Dilleniales</taxon>
        <taxon>Dilleniaceae</taxon>
        <taxon>Dillenia</taxon>
    </lineage>
</organism>
<name>A0AAN8UWT5_9MAGN</name>
<keyword evidence="4" id="KW-1185">Reference proteome</keyword>
<evidence type="ECO:0000256" key="2">
    <source>
        <dbReference type="ARBA" id="ARBA00023315"/>
    </source>
</evidence>
<dbReference type="Pfam" id="PF02458">
    <property type="entry name" value="Transferase"/>
    <property type="match status" value="1"/>
</dbReference>
<dbReference type="GO" id="GO:0016747">
    <property type="term" value="F:acyltransferase activity, transferring groups other than amino-acyl groups"/>
    <property type="evidence" value="ECO:0007669"/>
    <property type="project" value="UniProtKB-ARBA"/>
</dbReference>
<dbReference type="InterPro" id="IPR051504">
    <property type="entry name" value="Plant_metabolite_acyltrans"/>
</dbReference>
<keyword evidence="2" id="KW-0012">Acyltransferase</keyword>